<dbReference type="InterPro" id="IPR016211">
    <property type="entry name" value="Glu/Phe/Leu/Val/Trp_DH_bac/arc"/>
</dbReference>
<name>A0A6N9NN19_9FLAO</name>
<keyword evidence="5" id="KW-0547">Nucleotide-binding</keyword>
<dbReference type="EMBL" id="WWNE01000018">
    <property type="protein sequence ID" value="NBG67284.1"/>
    <property type="molecule type" value="Genomic_DNA"/>
</dbReference>
<dbReference type="Gene3D" id="3.40.50.10860">
    <property type="entry name" value="Leucine Dehydrogenase, chain A, domain 1"/>
    <property type="match status" value="1"/>
</dbReference>
<evidence type="ECO:0000259" key="7">
    <source>
        <dbReference type="SMART" id="SM00839"/>
    </source>
</evidence>
<accession>A0A6N9NN19</accession>
<dbReference type="Proteomes" id="UP000470771">
    <property type="component" value="Unassembled WGS sequence"/>
</dbReference>
<organism evidence="8 9">
    <name type="scientific">Acidiluteibacter ferrifornacis</name>
    <dbReference type="NCBI Taxonomy" id="2692424"/>
    <lineage>
        <taxon>Bacteria</taxon>
        <taxon>Pseudomonadati</taxon>
        <taxon>Bacteroidota</taxon>
        <taxon>Flavobacteriia</taxon>
        <taxon>Flavobacteriales</taxon>
        <taxon>Cryomorphaceae</taxon>
        <taxon>Acidiluteibacter</taxon>
    </lineage>
</organism>
<evidence type="ECO:0000256" key="6">
    <source>
        <dbReference type="RuleBase" id="RU004417"/>
    </source>
</evidence>
<evidence type="ECO:0000256" key="5">
    <source>
        <dbReference type="PIRSR" id="PIRSR000188-2"/>
    </source>
</evidence>
<dbReference type="SUPFAM" id="SSF51735">
    <property type="entry name" value="NAD(P)-binding Rossmann-fold domains"/>
    <property type="match status" value="1"/>
</dbReference>
<dbReference type="Gene3D" id="3.40.50.720">
    <property type="entry name" value="NAD(P)-binding Rossmann-like Domain"/>
    <property type="match status" value="1"/>
</dbReference>
<feature type="binding site" evidence="5">
    <location>
        <begin position="194"/>
        <end position="199"/>
    </location>
    <ligand>
        <name>NAD(+)</name>
        <dbReference type="ChEBI" id="CHEBI:57540"/>
    </ligand>
</feature>
<dbReference type="RefSeq" id="WP_160634236.1">
    <property type="nucleotide sequence ID" value="NZ_WWNE01000018.1"/>
</dbReference>
<dbReference type="InterPro" id="IPR006096">
    <property type="entry name" value="Glu/Leu/Phe/Val/Trp_DH_C"/>
</dbReference>
<gene>
    <name evidence="8" type="ORF">GQN54_14240</name>
</gene>
<proteinExistence type="inferred from homology"/>
<dbReference type="GO" id="GO:0006520">
    <property type="term" value="P:amino acid metabolic process"/>
    <property type="evidence" value="ECO:0007669"/>
    <property type="project" value="InterPro"/>
</dbReference>
<feature type="active site" description="Proton donor/acceptor" evidence="4">
    <location>
        <position position="94"/>
    </location>
</feature>
<evidence type="ECO:0000256" key="2">
    <source>
        <dbReference type="ARBA" id="ARBA00023002"/>
    </source>
</evidence>
<dbReference type="SUPFAM" id="SSF53223">
    <property type="entry name" value="Aminoacid dehydrogenase-like, N-terminal domain"/>
    <property type="match status" value="1"/>
</dbReference>
<dbReference type="PIRSF" id="PIRSF000188">
    <property type="entry name" value="Phe_leu_dh"/>
    <property type="match status" value="1"/>
</dbReference>
<keyword evidence="3 5" id="KW-0520">NAD</keyword>
<sequence>MNEVIDIKETKLAENPVISNMVTYDHEQVVFCQDNATGLKAIIAIHNTTLGPALGGTRMWNYKNEVEALNDVLRLSRGMTYKAAITGLNLGGGKAVIIGDSYTQKSEALFRRFGKFVNSLSGKYITAEDVGISPSDMEWVKMETDHVAGVPVSLGGSGDPSPVTAYGVYMGIKAGAKEMYGNDSLTGKKVLVQGIGHVGEVLVKYLSEENAKVYITDINEQRLADVANKYGAEVVLGDSIYDLDIDIYSPCALGATVNSNTIPRLKCAIIAGAANNQLENEVIHGAELIKKGILYAPDFLINAGGLINVNREVANYGEDRAMELTQNIYNTTLDIFKRAIQENIPTYAAANKLAEERIKAVGKIKQVR</sequence>
<dbReference type="FunFam" id="3.40.50.10860:FF:000010">
    <property type="entry name" value="Leucine dehydrogenase"/>
    <property type="match status" value="1"/>
</dbReference>
<dbReference type="InterPro" id="IPR006097">
    <property type="entry name" value="Glu/Leu/Phe/Val/Trp_DH_dimer"/>
</dbReference>
<dbReference type="PANTHER" id="PTHR42722">
    <property type="entry name" value="LEUCINE DEHYDROGENASE"/>
    <property type="match status" value="1"/>
</dbReference>
<evidence type="ECO:0000313" key="8">
    <source>
        <dbReference type="EMBL" id="NBG67284.1"/>
    </source>
</evidence>
<comment type="caution">
    <text evidence="8">The sequence shown here is derived from an EMBL/GenBank/DDBJ whole genome shotgun (WGS) entry which is preliminary data.</text>
</comment>
<evidence type="ECO:0000256" key="4">
    <source>
        <dbReference type="PIRSR" id="PIRSR000188-1"/>
    </source>
</evidence>
<evidence type="ECO:0000256" key="3">
    <source>
        <dbReference type="ARBA" id="ARBA00023027"/>
    </source>
</evidence>
<dbReference type="CDD" id="cd01075">
    <property type="entry name" value="NAD_bind_Leu_Phe_Val_DH"/>
    <property type="match status" value="1"/>
</dbReference>
<keyword evidence="2 6" id="KW-0560">Oxidoreductase</keyword>
<keyword evidence="9" id="KW-1185">Reference proteome</keyword>
<dbReference type="GO" id="GO:0000166">
    <property type="term" value="F:nucleotide binding"/>
    <property type="evidence" value="ECO:0007669"/>
    <property type="project" value="UniProtKB-KW"/>
</dbReference>
<dbReference type="Pfam" id="PF00208">
    <property type="entry name" value="ELFV_dehydrog"/>
    <property type="match status" value="2"/>
</dbReference>
<dbReference type="SMART" id="SM00839">
    <property type="entry name" value="ELFV_dehydrog"/>
    <property type="match status" value="1"/>
</dbReference>
<dbReference type="AlphaFoldDB" id="A0A6N9NN19"/>
<feature type="domain" description="Glutamate/phenylalanine/leucine/valine/L-tryptophan dehydrogenase C-terminal" evidence="7">
    <location>
        <begin position="158"/>
        <end position="366"/>
    </location>
</feature>
<dbReference type="InterPro" id="IPR046346">
    <property type="entry name" value="Aminoacid_DH-like_N_sf"/>
</dbReference>
<reference evidence="8 9" key="1">
    <citation type="submission" date="2019-12" db="EMBL/GenBank/DDBJ databases">
        <authorList>
            <person name="Zhao J."/>
        </authorList>
    </citation>
    <scope>NUCLEOTIDE SEQUENCE [LARGE SCALE GENOMIC DNA]</scope>
    <source>
        <strain evidence="8 9">S-15</strain>
    </source>
</reference>
<dbReference type="GO" id="GO:0016639">
    <property type="term" value="F:oxidoreductase activity, acting on the CH-NH2 group of donors, NAD or NADP as acceptor"/>
    <property type="evidence" value="ECO:0007669"/>
    <property type="project" value="InterPro"/>
</dbReference>
<evidence type="ECO:0000256" key="1">
    <source>
        <dbReference type="ARBA" id="ARBA00006382"/>
    </source>
</evidence>
<evidence type="ECO:0000313" key="9">
    <source>
        <dbReference type="Proteomes" id="UP000470771"/>
    </source>
</evidence>
<dbReference type="InterPro" id="IPR036291">
    <property type="entry name" value="NAD(P)-bd_dom_sf"/>
</dbReference>
<comment type="similarity">
    <text evidence="1 6">Belongs to the Glu/Leu/Phe/Val dehydrogenases family.</text>
</comment>
<dbReference type="Pfam" id="PF02812">
    <property type="entry name" value="ELFV_dehydrog_N"/>
    <property type="match status" value="1"/>
</dbReference>
<dbReference type="InterPro" id="IPR006095">
    <property type="entry name" value="Glu/Leu/Phe/Val/Trp_DH"/>
</dbReference>
<dbReference type="PANTHER" id="PTHR42722:SF1">
    <property type="entry name" value="VALINE DEHYDROGENASE"/>
    <property type="match status" value="1"/>
</dbReference>
<dbReference type="PRINTS" id="PR00082">
    <property type="entry name" value="GLFDHDRGNASE"/>
</dbReference>
<protein>
    <submittedName>
        <fullName evidence="8">Leucine dehydrogenase</fullName>
    </submittedName>
</protein>